<dbReference type="Proteomes" id="UP000317998">
    <property type="component" value="Unassembled WGS sequence"/>
</dbReference>
<proteinExistence type="inferred from homology"/>
<evidence type="ECO:0000256" key="3">
    <source>
        <dbReference type="SAM" id="SignalP"/>
    </source>
</evidence>
<evidence type="ECO:0000256" key="2">
    <source>
        <dbReference type="ARBA" id="ARBA00022729"/>
    </source>
</evidence>
<accession>A0A542YAB9</accession>
<gene>
    <name evidence="5" type="ORF">FB562_2361</name>
</gene>
<dbReference type="SUPFAM" id="SSF53822">
    <property type="entry name" value="Periplasmic binding protein-like I"/>
    <property type="match status" value="1"/>
</dbReference>
<dbReference type="EMBL" id="VFOM01000003">
    <property type="protein sequence ID" value="TQL44952.1"/>
    <property type="molecule type" value="Genomic_DNA"/>
</dbReference>
<protein>
    <submittedName>
        <fullName evidence="5">Amino acid/amide ABC transporter substrate-binding protein (HAAT family)</fullName>
    </submittedName>
</protein>
<evidence type="ECO:0000313" key="6">
    <source>
        <dbReference type="Proteomes" id="UP000317998"/>
    </source>
</evidence>
<reference evidence="5 6" key="1">
    <citation type="submission" date="2019-06" db="EMBL/GenBank/DDBJ databases">
        <title>Sequencing the genomes of 1000 actinobacteria strains.</title>
        <authorList>
            <person name="Klenk H.-P."/>
        </authorList>
    </citation>
    <scope>NUCLEOTIDE SEQUENCE [LARGE SCALE GENOMIC DNA]</scope>
    <source>
        <strain evidence="5 6">DSM 26477</strain>
    </source>
</reference>
<sequence>MTAPKTIRRAGRLGALALLTASVVVLGGCSATLGGGGGGGGGDDKVIKIGYVTPQTGPLASFGEADSFVIDQVTSYYKDNGITLADGEKYDVEIITKDTQSDPKRAGDVAADLILKDGVDVILVSSTPETVNPVSDQCEANQVVCISTVAPWQAWYFGRGATPDDGFEWTYHFFWGIEDVQPVYADIWKVATDPQNVAMLLPNDSDGGAWADPATGFPGFIEAQGLTPNEPGVYPNGSTDFSAQISAFKQANSSVLMGIPIPPDFTTFWKQAVQQGYQPEVTTIAKAILFPSAVEALGELGNNLSTEVWWAPSYPYSSSLTGQSSAEYASEFEKVTGKQWTQPLGFAEALFEVVTAALNESASTEPADIRDAVSTLKVDTIVGPVDFTSGPNANVSKTPLVGGQWRLQDDGGYELVIVSNAENPQVPTAGTPEKIDWSAR</sequence>
<dbReference type="InterPro" id="IPR028082">
    <property type="entry name" value="Peripla_BP_I"/>
</dbReference>
<keyword evidence="6" id="KW-1185">Reference proteome</keyword>
<dbReference type="Gene3D" id="3.40.50.2300">
    <property type="match status" value="2"/>
</dbReference>
<dbReference type="AlphaFoldDB" id="A0A542YAB9"/>
<feature type="signal peptide" evidence="3">
    <location>
        <begin position="1"/>
        <end position="27"/>
    </location>
</feature>
<keyword evidence="2 3" id="KW-0732">Signal</keyword>
<evidence type="ECO:0000259" key="4">
    <source>
        <dbReference type="Pfam" id="PF13458"/>
    </source>
</evidence>
<evidence type="ECO:0000256" key="1">
    <source>
        <dbReference type="ARBA" id="ARBA00010062"/>
    </source>
</evidence>
<dbReference type="InterPro" id="IPR028081">
    <property type="entry name" value="Leu-bd"/>
</dbReference>
<dbReference type="PANTHER" id="PTHR30483">
    <property type="entry name" value="LEUCINE-SPECIFIC-BINDING PROTEIN"/>
    <property type="match status" value="1"/>
</dbReference>
<feature type="chain" id="PRO_5038647219" evidence="3">
    <location>
        <begin position="28"/>
        <end position="440"/>
    </location>
</feature>
<dbReference type="PANTHER" id="PTHR30483:SF6">
    <property type="entry name" value="PERIPLASMIC BINDING PROTEIN OF ABC TRANSPORTER FOR NATURAL AMINO ACIDS"/>
    <property type="match status" value="1"/>
</dbReference>
<dbReference type="CDD" id="cd06337">
    <property type="entry name" value="PBP1_ABC_ligand_binding-like"/>
    <property type="match status" value="1"/>
</dbReference>
<comment type="similarity">
    <text evidence="1">Belongs to the leucine-binding protein family.</text>
</comment>
<organism evidence="5 6">
    <name type="scientific">Homoserinimonas aerilata</name>
    <dbReference type="NCBI Taxonomy" id="1162970"/>
    <lineage>
        <taxon>Bacteria</taxon>
        <taxon>Bacillati</taxon>
        <taxon>Actinomycetota</taxon>
        <taxon>Actinomycetes</taxon>
        <taxon>Micrococcales</taxon>
        <taxon>Microbacteriaceae</taxon>
        <taxon>Homoserinimonas</taxon>
    </lineage>
</organism>
<name>A0A542YAB9_9MICO</name>
<dbReference type="InterPro" id="IPR051010">
    <property type="entry name" value="BCAA_transport"/>
</dbReference>
<dbReference type="RefSeq" id="WP_185740568.1">
    <property type="nucleotide sequence ID" value="NZ_VFOM01000003.1"/>
</dbReference>
<feature type="domain" description="Leucine-binding protein" evidence="4">
    <location>
        <begin position="47"/>
        <end position="390"/>
    </location>
</feature>
<comment type="caution">
    <text evidence="5">The sequence shown here is derived from an EMBL/GenBank/DDBJ whole genome shotgun (WGS) entry which is preliminary data.</text>
</comment>
<dbReference type="Pfam" id="PF13458">
    <property type="entry name" value="Peripla_BP_6"/>
    <property type="match status" value="1"/>
</dbReference>
<evidence type="ECO:0000313" key="5">
    <source>
        <dbReference type="EMBL" id="TQL44952.1"/>
    </source>
</evidence>
<dbReference type="PROSITE" id="PS51257">
    <property type="entry name" value="PROKAR_LIPOPROTEIN"/>
    <property type="match status" value="1"/>
</dbReference>